<accession>A0A0C7P0E0</accession>
<evidence type="ECO:0000256" key="5">
    <source>
        <dbReference type="ARBA" id="ARBA00023274"/>
    </source>
</evidence>
<comment type="function">
    <text evidence="8">One of two assembly initiator proteins, it binds directly to the 5'-end of the 23S rRNA, where it nucleates assembly of the 50S subunit.</text>
</comment>
<evidence type="ECO:0000256" key="7">
    <source>
        <dbReference type="ARBA" id="ARBA00058688"/>
    </source>
</evidence>
<comment type="subunit">
    <text evidence="8">Part of the 50S ribosomal subunit.</text>
</comment>
<dbReference type="NCBIfam" id="TIGR01079">
    <property type="entry name" value="rplX_bact"/>
    <property type="match status" value="1"/>
</dbReference>
<dbReference type="InterPro" id="IPR005824">
    <property type="entry name" value="KOW"/>
</dbReference>
<dbReference type="AlphaFoldDB" id="A0A0C7P0E0"/>
<dbReference type="GO" id="GO:0005840">
    <property type="term" value="C:ribosome"/>
    <property type="evidence" value="ECO:0007669"/>
    <property type="project" value="UniProtKB-KW"/>
</dbReference>
<reference evidence="11" key="1">
    <citation type="submission" date="2014-11" db="EMBL/GenBank/DDBJ databases">
        <authorList>
            <person name="Wibberg D."/>
        </authorList>
    </citation>
    <scope>NUCLEOTIDE SEQUENCE [LARGE SCALE GENOMIC DNA]</scope>
    <source>
        <strain evidence="11">L3</strain>
    </source>
</reference>
<dbReference type="Pfam" id="PF17136">
    <property type="entry name" value="ribosomal_L24"/>
    <property type="match status" value="1"/>
</dbReference>
<sequence length="106" mass="12022">MKKIKKGDTVLVISGKDKGKKSKVLKVLPNENKVVVDNVNIVKKHQRPTQQIREGGIIEQPKPIHISKVMLICPNCEKQTRIGFKFLENGTKVRYCKKCGEIVEKV</sequence>
<evidence type="ECO:0000256" key="3">
    <source>
        <dbReference type="ARBA" id="ARBA00022884"/>
    </source>
</evidence>
<evidence type="ECO:0000256" key="1">
    <source>
        <dbReference type="ARBA" id="ARBA00010618"/>
    </source>
</evidence>
<dbReference type="InterPro" id="IPR003256">
    <property type="entry name" value="Ribosomal_uL24"/>
</dbReference>
<dbReference type="GO" id="GO:0003735">
    <property type="term" value="F:structural constituent of ribosome"/>
    <property type="evidence" value="ECO:0007669"/>
    <property type="project" value="InterPro"/>
</dbReference>
<dbReference type="EMBL" id="LN824141">
    <property type="protein sequence ID" value="CEP77499.1"/>
    <property type="molecule type" value="Genomic_DNA"/>
</dbReference>
<dbReference type="InterPro" id="IPR041988">
    <property type="entry name" value="Ribosomal_uL24_KOW"/>
</dbReference>
<evidence type="ECO:0000256" key="4">
    <source>
        <dbReference type="ARBA" id="ARBA00022980"/>
    </source>
</evidence>
<evidence type="ECO:0000256" key="8">
    <source>
        <dbReference type="HAMAP-Rule" id="MF_01326"/>
    </source>
</evidence>
<dbReference type="InterPro" id="IPR014722">
    <property type="entry name" value="Rib_uL2_dom2"/>
</dbReference>
<evidence type="ECO:0000313" key="11">
    <source>
        <dbReference type="Proteomes" id="UP000032809"/>
    </source>
</evidence>
<evidence type="ECO:0000256" key="2">
    <source>
        <dbReference type="ARBA" id="ARBA00022730"/>
    </source>
</evidence>
<dbReference type="PATRIC" id="fig|1006576.9.peg.163"/>
<dbReference type="GO" id="GO:0019843">
    <property type="term" value="F:rRNA binding"/>
    <property type="evidence" value="ECO:0007669"/>
    <property type="project" value="UniProtKB-UniRule"/>
</dbReference>
<dbReference type="InterPro" id="IPR057264">
    <property type="entry name" value="Ribosomal_uL24_C"/>
</dbReference>
<name>A0A0C7P0E0_DEFTU</name>
<keyword evidence="2 8" id="KW-0699">rRNA-binding</keyword>
<dbReference type="InterPro" id="IPR008991">
    <property type="entry name" value="Translation_prot_SH3-like_sf"/>
</dbReference>
<dbReference type="HAMAP" id="MF_01326_B">
    <property type="entry name" value="Ribosomal_uL24_B"/>
    <property type="match status" value="1"/>
</dbReference>
<evidence type="ECO:0000256" key="6">
    <source>
        <dbReference type="ARBA" id="ARBA00035206"/>
    </source>
</evidence>
<protein>
    <recommendedName>
        <fullName evidence="6 8">Large ribosomal subunit protein uL24</fullName>
    </recommendedName>
</protein>
<dbReference type="GO" id="GO:0006412">
    <property type="term" value="P:translation"/>
    <property type="evidence" value="ECO:0007669"/>
    <property type="project" value="UniProtKB-UniRule"/>
</dbReference>
<dbReference type="CDD" id="cd06089">
    <property type="entry name" value="KOW_RPL26"/>
    <property type="match status" value="1"/>
</dbReference>
<dbReference type="PANTHER" id="PTHR12903">
    <property type="entry name" value="MITOCHONDRIAL RIBOSOMAL PROTEIN L24"/>
    <property type="match status" value="1"/>
</dbReference>
<dbReference type="RefSeq" id="WP_045087111.1">
    <property type="nucleotide sequence ID" value="NZ_LN824141.1"/>
</dbReference>
<proteinExistence type="inferred from homology"/>
<dbReference type="Proteomes" id="UP000032809">
    <property type="component" value="Chromosome I"/>
</dbReference>
<dbReference type="KEGG" id="dtn:DTL3_0168"/>
<comment type="similarity">
    <text evidence="1 8">Belongs to the universal ribosomal protein uL24 family.</text>
</comment>
<gene>
    <name evidence="8 10" type="primary">rplX</name>
    <name evidence="10" type="ORF">DTL3_0168</name>
</gene>
<keyword evidence="4 8" id="KW-0689">Ribosomal protein</keyword>
<dbReference type="STRING" id="1006576.DTL3_0168"/>
<dbReference type="SMART" id="SM00739">
    <property type="entry name" value="KOW"/>
    <property type="match status" value="1"/>
</dbReference>
<organism evidence="10 11">
    <name type="scientific">Defluviitoga tunisiensis</name>
    <dbReference type="NCBI Taxonomy" id="1006576"/>
    <lineage>
        <taxon>Bacteria</taxon>
        <taxon>Thermotogati</taxon>
        <taxon>Thermotogota</taxon>
        <taxon>Thermotogae</taxon>
        <taxon>Petrotogales</taxon>
        <taxon>Petrotogaceae</taxon>
        <taxon>Defluviitoga</taxon>
    </lineage>
</organism>
<dbReference type="Pfam" id="PF00467">
    <property type="entry name" value="KOW"/>
    <property type="match status" value="1"/>
</dbReference>
<dbReference type="HOGENOM" id="CLU_093315_2_0_0"/>
<dbReference type="SUPFAM" id="SSF50104">
    <property type="entry name" value="Translation proteins SH3-like domain"/>
    <property type="match status" value="1"/>
</dbReference>
<keyword evidence="5 8" id="KW-0687">Ribonucleoprotein</keyword>
<comment type="function">
    <text evidence="7 8">One of the proteins that surrounds the polypeptide exit tunnel on the outside of the subunit.</text>
</comment>
<evidence type="ECO:0000259" key="9">
    <source>
        <dbReference type="SMART" id="SM00739"/>
    </source>
</evidence>
<dbReference type="GO" id="GO:1990904">
    <property type="term" value="C:ribonucleoprotein complex"/>
    <property type="evidence" value="ECO:0007669"/>
    <property type="project" value="UniProtKB-KW"/>
</dbReference>
<dbReference type="FunFam" id="2.30.30.30:FF:000004">
    <property type="entry name" value="50S ribosomal protein L24"/>
    <property type="match status" value="1"/>
</dbReference>
<evidence type="ECO:0000313" key="10">
    <source>
        <dbReference type="EMBL" id="CEP77499.1"/>
    </source>
</evidence>
<keyword evidence="11" id="KW-1185">Reference proteome</keyword>
<dbReference type="Gene3D" id="2.30.30.30">
    <property type="match status" value="1"/>
</dbReference>
<dbReference type="OrthoDB" id="9807419at2"/>
<keyword evidence="3 8" id="KW-0694">RNA-binding</keyword>
<feature type="domain" description="KOW" evidence="9">
    <location>
        <begin position="3"/>
        <end position="30"/>
    </location>
</feature>